<protein>
    <recommendedName>
        <fullName evidence="1">Integrase zinc-binding domain-containing protein</fullName>
    </recommendedName>
</protein>
<evidence type="ECO:0000259" key="1">
    <source>
        <dbReference type="Pfam" id="PF17921"/>
    </source>
</evidence>
<feature type="domain" description="Integrase zinc-binding" evidence="1">
    <location>
        <begin position="6"/>
        <end position="50"/>
    </location>
</feature>
<name>A0A4Y2GN63_ARAVE</name>
<reference evidence="2 3" key="1">
    <citation type="journal article" date="2019" name="Sci. Rep.">
        <title>Orb-weaving spider Araneus ventricosus genome elucidates the spidroin gene catalogue.</title>
        <authorList>
            <person name="Kono N."/>
            <person name="Nakamura H."/>
            <person name="Ohtoshi R."/>
            <person name="Moran D.A.P."/>
            <person name="Shinohara A."/>
            <person name="Yoshida Y."/>
            <person name="Fujiwara M."/>
            <person name="Mori M."/>
            <person name="Tomita M."/>
            <person name="Arakawa K."/>
        </authorList>
    </citation>
    <scope>NUCLEOTIDE SEQUENCE [LARGE SCALE GENOMIC DNA]</scope>
</reference>
<comment type="caution">
    <text evidence="2">The sequence shown here is derived from an EMBL/GenBank/DDBJ whole genome shotgun (WGS) entry which is preliminary data.</text>
</comment>
<evidence type="ECO:0000313" key="3">
    <source>
        <dbReference type="Proteomes" id="UP000499080"/>
    </source>
</evidence>
<dbReference type="Proteomes" id="UP000499080">
    <property type="component" value="Unassembled WGS sequence"/>
</dbReference>
<accession>A0A4Y2GN63</accession>
<dbReference type="FunFam" id="1.10.340.70:FF:000001">
    <property type="entry name" value="Retrovirus-related Pol polyprotein from transposon gypsy-like Protein"/>
    <property type="match status" value="1"/>
</dbReference>
<dbReference type="InterPro" id="IPR041588">
    <property type="entry name" value="Integrase_H2C2"/>
</dbReference>
<dbReference type="Gene3D" id="1.10.340.70">
    <property type="match status" value="1"/>
</dbReference>
<organism evidence="2 3">
    <name type="scientific">Araneus ventricosus</name>
    <name type="common">Orbweaver spider</name>
    <name type="synonym">Epeira ventricosa</name>
    <dbReference type="NCBI Taxonomy" id="182803"/>
    <lineage>
        <taxon>Eukaryota</taxon>
        <taxon>Metazoa</taxon>
        <taxon>Ecdysozoa</taxon>
        <taxon>Arthropoda</taxon>
        <taxon>Chelicerata</taxon>
        <taxon>Arachnida</taxon>
        <taxon>Araneae</taxon>
        <taxon>Araneomorphae</taxon>
        <taxon>Entelegynae</taxon>
        <taxon>Araneoidea</taxon>
        <taxon>Araneidae</taxon>
        <taxon>Araneus</taxon>
    </lineage>
</organism>
<dbReference type="AlphaFoldDB" id="A0A4Y2GN63"/>
<evidence type="ECO:0000313" key="2">
    <source>
        <dbReference type="EMBL" id="GBM53514.1"/>
    </source>
</evidence>
<keyword evidence="3" id="KW-1185">Reference proteome</keyword>
<sequence>MWLPFIPKHLRKDMLKYFHDAPTAGHLGFSRTDDIVRKRFYWPGLYHTVRYALPRMPTEESYSPTAGRSFSTCFSSLGVISSDYHNIFLQKE</sequence>
<proteinExistence type="predicted"/>
<dbReference type="OrthoDB" id="6764844at2759"/>
<gene>
    <name evidence="2" type="ORF">AVEN_37633_1</name>
</gene>
<dbReference type="Pfam" id="PF17921">
    <property type="entry name" value="Integrase_H2C2"/>
    <property type="match status" value="1"/>
</dbReference>
<dbReference type="EMBL" id="BGPR01178088">
    <property type="protein sequence ID" value="GBM53514.1"/>
    <property type="molecule type" value="Genomic_DNA"/>
</dbReference>